<dbReference type="AlphaFoldDB" id="A0A4R2GJZ8"/>
<evidence type="ECO:0000313" key="3">
    <source>
        <dbReference type="Proteomes" id="UP000295221"/>
    </source>
</evidence>
<dbReference type="Proteomes" id="UP000295221">
    <property type="component" value="Unassembled WGS sequence"/>
</dbReference>
<accession>A0A4R2GJZ8</accession>
<dbReference type="OrthoDB" id="9787788at2"/>
<feature type="transmembrane region" description="Helical" evidence="1">
    <location>
        <begin position="168"/>
        <end position="185"/>
    </location>
</feature>
<keyword evidence="1" id="KW-1133">Transmembrane helix</keyword>
<name>A0A4R2GJZ8_9BACT</name>
<dbReference type="PANTHER" id="PTHR40115:SF1">
    <property type="entry name" value="INNER MEMBRANE PROTEIN WITH PEPSY TM HELIX"/>
    <property type="match status" value="1"/>
</dbReference>
<keyword evidence="1" id="KW-0812">Transmembrane</keyword>
<sequence length="186" mass="21972">MQLNWRKVNRVIHRDLGYFFFGMVIIYGISGIAMNHRNDWNPNYIITHEESPLMEDSTLLTGSDEDFRNFLKEQNIRQQYKSHFSPAPHQIRIFLEGESTLTLNFQTETQIYESIRKRPLFYQVNLLHYNPGIWWKWFSDIFAISLILIAITGLFILKGKNGITRRGAWLTIAGILLPVLFLLFYN</sequence>
<proteinExistence type="predicted"/>
<gene>
    <name evidence="2" type="ORF">EV194_1033</name>
</gene>
<reference evidence="2 3" key="1">
    <citation type="submission" date="2019-03" db="EMBL/GenBank/DDBJ databases">
        <title>Genomic Encyclopedia of Type Strains, Phase IV (KMG-IV): sequencing the most valuable type-strain genomes for metagenomic binning, comparative biology and taxonomic classification.</title>
        <authorList>
            <person name="Goeker M."/>
        </authorList>
    </citation>
    <scope>NUCLEOTIDE SEQUENCE [LARGE SCALE GENOMIC DNA]</scope>
    <source>
        <strain evidence="2 3">DSM 24179</strain>
    </source>
</reference>
<evidence type="ECO:0008006" key="4">
    <source>
        <dbReference type="Google" id="ProtNLM"/>
    </source>
</evidence>
<organism evidence="2 3">
    <name type="scientific">Natronoflexus pectinivorans</name>
    <dbReference type="NCBI Taxonomy" id="682526"/>
    <lineage>
        <taxon>Bacteria</taxon>
        <taxon>Pseudomonadati</taxon>
        <taxon>Bacteroidota</taxon>
        <taxon>Bacteroidia</taxon>
        <taxon>Marinilabiliales</taxon>
        <taxon>Marinilabiliaceae</taxon>
        <taxon>Natronoflexus</taxon>
    </lineage>
</organism>
<feature type="transmembrane region" description="Helical" evidence="1">
    <location>
        <begin position="16"/>
        <end position="34"/>
    </location>
</feature>
<dbReference type="PANTHER" id="PTHR40115">
    <property type="entry name" value="INNER MEMBRANE PROTEIN WITH PEPSY TM HELIX"/>
    <property type="match status" value="1"/>
</dbReference>
<evidence type="ECO:0000313" key="2">
    <source>
        <dbReference type="EMBL" id="TCO09092.1"/>
    </source>
</evidence>
<dbReference type="EMBL" id="SLWK01000003">
    <property type="protein sequence ID" value="TCO09092.1"/>
    <property type="molecule type" value="Genomic_DNA"/>
</dbReference>
<dbReference type="InterPro" id="IPR032307">
    <property type="entry name" value="PepSY_TM-like_2"/>
</dbReference>
<dbReference type="Pfam" id="PF16357">
    <property type="entry name" value="PepSY_TM_like_2"/>
    <property type="match status" value="1"/>
</dbReference>
<comment type="caution">
    <text evidence="2">The sequence shown here is derived from an EMBL/GenBank/DDBJ whole genome shotgun (WGS) entry which is preliminary data.</text>
</comment>
<protein>
    <recommendedName>
        <fullName evidence="4">PepSY-associated transmembrane protein</fullName>
    </recommendedName>
</protein>
<keyword evidence="1" id="KW-0472">Membrane</keyword>
<feature type="transmembrane region" description="Helical" evidence="1">
    <location>
        <begin position="134"/>
        <end position="156"/>
    </location>
</feature>
<keyword evidence="3" id="KW-1185">Reference proteome</keyword>
<evidence type="ECO:0000256" key="1">
    <source>
        <dbReference type="SAM" id="Phobius"/>
    </source>
</evidence>
<dbReference type="RefSeq" id="WP_132432850.1">
    <property type="nucleotide sequence ID" value="NZ_SLWK01000003.1"/>
</dbReference>